<organism evidence="2 3">
    <name type="scientific">Pseudomonas syringae</name>
    <dbReference type="NCBI Taxonomy" id="317"/>
    <lineage>
        <taxon>Bacteria</taxon>
        <taxon>Pseudomonadati</taxon>
        <taxon>Pseudomonadota</taxon>
        <taxon>Gammaproteobacteria</taxon>
        <taxon>Pseudomonadales</taxon>
        <taxon>Pseudomonadaceae</taxon>
        <taxon>Pseudomonas</taxon>
    </lineage>
</organism>
<protein>
    <submittedName>
        <fullName evidence="2">Uncharacterized protein</fullName>
    </submittedName>
</protein>
<name>A0A085VA82_PSESX</name>
<evidence type="ECO:0000313" key="3">
    <source>
        <dbReference type="Proteomes" id="UP000028643"/>
    </source>
</evidence>
<accession>A0A085VA82</accession>
<dbReference type="PATRIC" id="fig|317.174.peg.1594"/>
<dbReference type="AlphaFoldDB" id="A0A085VA82"/>
<gene>
    <name evidence="2" type="ORF">IV02_07820</name>
</gene>
<dbReference type="Proteomes" id="UP000028643">
    <property type="component" value="Unassembled WGS sequence"/>
</dbReference>
<sequence>MRFFSCKTVLFIAAITLGLSSASLYAATKHHAAQKTQKAPAGQKVSMLGGKFVFRLPKEYVKSPMPEIDAKAKAAGVTGSLYMNKAAKRVVIVTETPLESGEKVSSNDAPTLDGVIAATREQQKASYKDFKELGEKKMVRRGLGVRQLDIAGSVEGGKVLSTTVTAASGKRMAMVNVISLQKDAKVHGELLKAITDNKK</sequence>
<evidence type="ECO:0000313" key="2">
    <source>
        <dbReference type="EMBL" id="KFE52345.1"/>
    </source>
</evidence>
<feature type="chain" id="PRO_5001798494" evidence="1">
    <location>
        <begin position="27"/>
        <end position="199"/>
    </location>
</feature>
<comment type="caution">
    <text evidence="2">The sequence shown here is derived from an EMBL/GenBank/DDBJ whole genome shotgun (WGS) entry which is preliminary data.</text>
</comment>
<keyword evidence="1" id="KW-0732">Signal</keyword>
<feature type="signal peptide" evidence="1">
    <location>
        <begin position="1"/>
        <end position="26"/>
    </location>
</feature>
<reference evidence="2 3" key="1">
    <citation type="submission" date="2014-07" db="EMBL/GenBank/DDBJ databases">
        <title>Draft Genome Sequences of Environmental Pseudomonas syringae strains.</title>
        <authorList>
            <person name="Baltrus D.A."/>
            <person name="Berge O."/>
            <person name="Morris C."/>
        </authorList>
    </citation>
    <scope>NUCLEOTIDE SEQUENCE [LARGE SCALE GENOMIC DNA]</scope>
    <source>
        <strain evidence="2 3">CEB003</strain>
    </source>
</reference>
<evidence type="ECO:0000256" key="1">
    <source>
        <dbReference type="SAM" id="SignalP"/>
    </source>
</evidence>
<proteinExistence type="predicted"/>
<dbReference type="EMBL" id="JPQT01000097">
    <property type="protein sequence ID" value="KFE52345.1"/>
    <property type="molecule type" value="Genomic_DNA"/>
</dbReference>
<dbReference type="RefSeq" id="WP_047573485.1">
    <property type="nucleotide sequence ID" value="NZ_JPQT01000097.1"/>
</dbReference>